<evidence type="ECO:0000313" key="2">
    <source>
        <dbReference type="EMBL" id="KAF4040611.1"/>
    </source>
</evidence>
<proteinExistence type="predicted"/>
<feature type="chain" id="PRO_5032293677" description="Secreted RxLR effector peptide protein" evidence="1">
    <location>
        <begin position="21"/>
        <end position="93"/>
    </location>
</feature>
<protein>
    <recommendedName>
        <fullName evidence="4">Secreted RxLR effector peptide protein</fullName>
    </recommendedName>
</protein>
<sequence>MRLLLRVIIVPLIIALSSVAKDTDNMQDGALPAKLTSGRDPLSNLADNKKVLENEKKLSFLLEEKEDEAEERNIGQKLKGMFTKVTCAGNRRN</sequence>
<keyword evidence="3" id="KW-1185">Reference proteome</keyword>
<accession>A0A833WWX8</accession>
<dbReference type="Proteomes" id="UP000602510">
    <property type="component" value="Unassembled WGS sequence"/>
</dbReference>
<name>A0A833WWX8_PHYIN</name>
<dbReference type="AlphaFoldDB" id="A0A833WWX8"/>
<evidence type="ECO:0000256" key="1">
    <source>
        <dbReference type="SAM" id="SignalP"/>
    </source>
</evidence>
<evidence type="ECO:0000313" key="3">
    <source>
        <dbReference type="Proteomes" id="UP000602510"/>
    </source>
</evidence>
<evidence type="ECO:0008006" key="4">
    <source>
        <dbReference type="Google" id="ProtNLM"/>
    </source>
</evidence>
<reference evidence="2" key="1">
    <citation type="submission" date="2020-04" db="EMBL/GenBank/DDBJ databases">
        <title>Hybrid Assembly of Korean Phytophthora infestans isolates.</title>
        <authorList>
            <person name="Prokchorchik M."/>
            <person name="Lee Y."/>
            <person name="Seo J."/>
            <person name="Cho J.-H."/>
            <person name="Park Y.-E."/>
            <person name="Jang D.-C."/>
            <person name="Im J.-S."/>
            <person name="Choi J.-G."/>
            <person name="Park H.-J."/>
            <person name="Lee G.-B."/>
            <person name="Lee Y.-G."/>
            <person name="Hong S.-Y."/>
            <person name="Cho K."/>
            <person name="Sohn K.H."/>
        </authorList>
    </citation>
    <scope>NUCLEOTIDE SEQUENCE</scope>
    <source>
        <strain evidence="2">KR_1_A1</strain>
    </source>
</reference>
<gene>
    <name evidence="2" type="ORF">GN244_ATG07120</name>
</gene>
<comment type="caution">
    <text evidence="2">The sequence shown here is derived from an EMBL/GenBank/DDBJ whole genome shotgun (WGS) entry which is preliminary data.</text>
</comment>
<organism evidence="2 3">
    <name type="scientific">Phytophthora infestans</name>
    <name type="common">Potato late blight agent</name>
    <name type="synonym">Botrytis infestans</name>
    <dbReference type="NCBI Taxonomy" id="4787"/>
    <lineage>
        <taxon>Eukaryota</taxon>
        <taxon>Sar</taxon>
        <taxon>Stramenopiles</taxon>
        <taxon>Oomycota</taxon>
        <taxon>Peronosporomycetes</taxon>
        <taxon>Peronosporales</taxon>
        <taxon>Peronosporaceae</taxon>
        <taxon>Phytophthora</taxon>
    </lineage>
</organism>
<feature type="signal peptide" evidence="1">
    <location>
        <begin position="1"/>
        <end position="20"/>
    </location>
</feature>
<dbReference type="EMBL" id="WSZM01000138">
    <property type="protein sequence ID" value="KAF4040611.1"/>
    <property type="molecule type" value="Genomic_DNA"/>
</dbReference>
<keyword evidence="1" id="KW-0732">Signal</keyword>